<dbReference type="Proteomes" id="UP001305498">
    <property type="component" value="Chromosome"/>
</dbReference>
<feature type="compositionally biased region" description="Pro residues" evidence="1">
    <location>
        <begin position="210"/>
        <end position="226"/>
    </location>
</feature>
<feature type="compositionally biased region" description="Acidic residues" evidence="1">
    <location>
        <begin position="252"/>
        <end position="261"/>
    </location>
</feature>
<proteinExistence type="predicted"/>
<dbReference type="EMBL" id="CP118157">
    <property type="protein sequence ID" value="WOF24394.1"/>
    <property type="molecule type" value="Genomic_DNA"/>
</dbReference>
<feature type="region of interest" description="Disordered" evidence="1">
    <location>
        <begin position="201"/>
        <end position="261"/>
    </location>
</feature>
<accession>A0AA97FKB3</accession>
<reference evidence="2 3" key="1">
    <citation type="submission" date="2023-02" db="EMBL/GenBank/DDBJ databases">
        <title>Microbacterium betulae sp. nov., isolated from birch wood.</title>
        <authorList>
            <person name="Pasciak M."/>
            <person name="Pawlik K.J."/>
            <person name="Martynowski D."/>
            <person name="Laczmanski L."/>
            <person name="Ciekot J."/>
            <person name="Szponar B."/>
            <person name="Wojcik-Fatla A."/>
            <person name="Mackiewicz B."/>
            <person name="Farian E."/>
            <person name="Cholewa G."/>
            <person name="Cholewa A."/>
            <person name="Dutkiewicz J."/>
        </authorList>
    </citation>
    <scope>NUCLEOTIDE SEQUENCE [LARGE SCALE GENOMIC DNA]</scope>
    <source>
        <strain evidence="2 3">AB</strain>
    </source>
</reference>
<protein>
    <submittedName>
        <fullName evidence="2">Uncharacterized protein</fullName>
    </submittedName>
</protein>
<organism evidence="2 3">
    <name type="scientific">Microbacterium betulae</name>
    <dbReference type="NCBI Taxonomy" id="2981139"/>
    <lineage>
        <taxon>Bacteria</taxon>
        <taxon>Bacillati</taxon>
        <taxon>Actinomycetota</taxon>
        <taxon>Actinomycetes</taxon>
        <taxon>Micrococcales</taxon>
        <taxon>Microbacteriaceae</taxon>
        <taxon>Microbacterium</taxon>
    </lineage>
</organism>
<evidence type="ECO:0000313" key="3">
    <source>
        <dbReference type="Proteomes" id="UP001305498"/>
    </source>
</evidence>
<sequence>MRLSARGVSKGRVLPETTVHARSGAVTVVPVEGGRRPTVLGLVLSGRMTPDTGEVTRDGEPDARALRRSVALVDAPDVSAPADDLALPVVLREELMFAGVRGTRGAVRRMLADEGLVGHRSTPMGELPADVRVRVLAETAVRREGVEALVIVSPDRHGGDPRDWYAVARDGADRGLAVVVLAGGAAVEALGALVPDGLDGHGQVHEDVRPPAPVAADPTPPLPTAPPVSIARVGERSGGRDAAEAGAAYETSADDAEETER</sequence>
<evidence type="ECO:0000313" key="2">
    <source>
        <dbReference type="EMBL" id="WOF24394.1"/>
    </source>
</evidence>
<feature type="compositionally biased region" description="Basic and acidic residues" evidence="1">
    <location>
        <begin position="233"/>
        <end position="243"/>
    </location>
</feature>
<evidence type="ECO:0000256" key="1">
    <source>
        <dbReference type="SAM" id="MobiDB-lite"/>
    </source>
</evidence>
<name>A0AA97FKB3_9MICO</name>
<dbReference type="KEGG" id="mbet:N8K70_06925"/>
<dbReference type="RefSeq" id="WP_317140866.1">
    <property type="nucleotide sequence ID" value="NZ_CP118157.1"/>
</dbReference>
<keyword evidence="3" id="KW-1185">Reference proteome</keyword>
<dbReference type="AlphaFoldDB" id="A0AA97FKB3"/>
<gene>
    <name evidence="2" type="ORF">N8K70_06925</name>
</gene>